<dbReference type="Gene3D" id="2.60.120.590">
    <property type="entry name" value="Alpha-ketoglutarate-dependent dioxygenase AlkB-like"/>
    <property type="match status" value="1"/>
</dbReference>
<name>A0A0C9XY79_9AGAR</name>
<accession>A0A0C9XY79</accession>
<dbReference type="GO" id="GO:0005759">
    <property type="term" value="C:mitochondrial matrix"/>
    <property type="evidence" value="ECO:0007669"/>
    <property type="project" value="TreeGrafter"/>
</dbReference>
<gene>
    <name evidence="2" type="ORF">K443DRAFT_674248</name>
</gene>
<dbReference type="Proteomes" id="UP000054477">
    <property type="component" value="Unassembled WGS sequence"/>
</dbReference>
<dbReference type="PANTHER" id="PTHR21052">
    <property type="entry name" value="SPERMATOGENESIS ASSOCIATED 11-RELATED"/>
    <property type="match status" value="1"/>
</dbReference>
<dbReference type="PANTHER" id="PTHR21052:SF0">
    <property type="entry name" value="ALPHA-KETOGLUTARATE-DEPENDENT DIOXYGENASE ALKB HOMOLOG 7, MITOCHONDRIAL"/>
    <property type="match status" value="1"/>
</dbReference>
<sequence>MTCRQALSMVHTFSGVGANVPGFTLWSKFLTLSEQWTLLAASLHKLDSMGPRKGRRLRQAHFKTKFNGSPPETGEGSLHNLFAPDELYEFQEGHFDGVIRHYREIHLTSWPVDKFDGLEAILSRLFSLCPSQATQTHLLHLASYGDIYPHTDNIDASGSWILGVSLGDERLLKMEKEGDTFSVELPSGSVYLQRDSVRYQYKHSILRKNIHQRDPSISGQRLSIMIRDLSSTNPVF</sequence>
<reference evidence="3" key="2">
    <citation type="submission" date="2015-01" db="EMBL/GenBank/DDBJ databases">
        <title>Evolutionary Origins and Diversification of the Mycorrhizal Mutualists.</title>
        <authorList>
            <consortium name="DOE Joint Genome Institute"/>
            <consortium name="Mycorrhizal Genomics Consortium"/>
            <person name="Kohler A."/>
            <person name="Kuo A."/>
            <person name="Nagy L.G."/>
            <person name="Floudas D."/>
            <person name="Copeland A."/>
            <person name="Barry K.W."/>
            <person name="Cichocki N."/>
            <person name="Veneault-Fourrey C."/>
            <person name="LaButti K."/>
            <person name="Lindquist E.A."/>
            <person name="Lipzen A."/>
            <person name="Lundell T."/>
            <person name="Morin E."/>
            <person name="Murat C."/>
            <person name="Riley R."/>
            <person name="Ohm R."/>
            <person name="Sun H."/>
            <person name="Tunlid A."/>
            <person name="Henrissat B."/>
            <person name="Grigoriev I.V."/>
            <person name="Hibbett D.S."/>
            <person name="Martin F."/>
        </authorList>
    </citation>
    <scope>NUCLEOTIDE SEQUENCE [LARGE SCALE GENOMIC DNA]</scope>
    <source>
        <strain evidence="3">LaAM-08-1</strain>
    </source>
</reference>
<dbReference type="InterPro" id="IPR032870">
    <property type="entry name" value="ALKBH7-like"/>
</dbReference>
<evidence type="ECO:0000259" key="1">
    <source>
        <dbReference type="Pfam" id="PF13532"/>
    </source>
</evidence>
<evidence type="ECO:0000313" key="2">
    <source>
        <dbReference type="EMBL" id="KIK06589.1"/>
    </source>
</evidence>
<feature type="domain" description="Alpha-ketoglutarate-dependent dioxygenase AlkB-like" evidence="1">
    <location>
        <begin position="147"/>
        <end position="227"/>
    </location>
</feature>
<organism evidence="2 3">
    <name type="scientific">Laccaria amethystina LaAM-08-1</name>
    <dbReference type="NCBI Taxonomy" id="1095629"/>
    <lineage>
        <taxon>Eukaryota</taxon>
        <taxon>Fungi</taxon>
        <taxon>Dikarya</taxon>
        <taxon>Basidiomycota</taxon>
        <taxon>Agaricomycotina</taxon>
        <taxon>Agaricomycetes</taxon>
        <taxon>Agaricomycetidae</taxon>
        <taxon>Agaricales</taxon>
        <taxon>Agaricineae</taxon>
        <taxon>Hydnangiaceae</taxon>
        <taxon>Laccaria</taxon>
    </lineage>
</organism>
<dbReference type="STRING" id="1095629.A0A0C9XY79"/>
<dbReference type="Pfam" id="PF13532">
    <property type="entry name" value="2OG-FeII_Oxy_2"/>
    <property type="match status" value="1"/>
</dbReference>
<dbReference type="HOGENOM" id="CLU_080229_0_0_1"/>
<dbReference type="GO" id="GO:0016706">
    <property type="term" value="F:2-oxoglutarate-dependent dioxygenase activity"/>
    <property type="evidence" value="ECO:0007669"/>
    <property type="project" value="TreeGrafter"/>
</dbReference>
<reference evidence="2 3" key="1">
    <citation type="submission" date="2014-04" db="EMBL/GenBank/DDBJ databases">
        <authorList>
            <consortium name="DOE Joint Genome Institute"/>
            <person name="Kuo A."/>
            <person name="Kohler A."/>
            <person name="Nagy L.G."/>
            <person name="Floudas D."/>
            <person name="Copeland A."/>
            <person name="Barry K.W."/>
            <person name="Cichocki N."/>
            <person name="Veneault-Fourrey C."/>
            <person name="LaButti K."/>
            <person name="Lindquist E.A."/>
            <person name="Lipzen A."/>
            <person name="Lundell T."/>
            <person name="Morin E."/>
            <person name="Murat C."/>
            <person name="Sun H."/>
            <person name="Tunlid A."/>
            <person name="Henrissat B."/>
            <person name="Grigoriev I.V."/>
            <person name="Hibbett D.S."/>
            <person name="Martin F."/>
            <person name="Nordberg H.P."/>
            <person name="Cantor M.N."/>
            <person name="Hua S.X."/>
        </authorList>
    </citation>
    <scope>NUCLEOTIDE SEQUENCE [LARGE SCALE GENOMIC DNA]</scope>
    <source>
        <strain evidence="2 3">LaAM-08-1</strain>
    </source>
</reference>
<proteinExistence type="predicted"/>
<dbReference type="AlphaFoldDB" id="A0A0C9XY79"/>
<dbReference type="InterPro" id="IPR027450">
    <property type="entry name" value="AlkB-like"/>
</dbReference>
<protein>
    <recommendedName>
        <fullName evidence="1">Alpha-ketoglutarate-dependent dioxygenase AlkB-like domain-containing protein</fullName>
    </recommendedName>
</protein>
<dbReference type="InterPro" id="IPR037151">
    <property type="entry name" value="AlkB-like_sf"/>
</dbReference>
<dbReference type="SUPFAM" id="SSF51197">
    <property type="entry name" value="Clavaminate synthase-like"/>
    <property type="match status" value="1"/>
</dbReference>
<dbReference type="GO" id="GO:0006631">
    <property type="term" value="P:fatty acid metabolic process"/>
    <property type="evidence" value="ECO:0007669"/>
    <property type="project" value="TreeGrafter"/>
</dbReference>
<evidence type="ECO:0000313" key="3">
    <source>
        <dbReference type="Proteomes" id="UP000054477"/>
    </source>
</evidence>
<dbReference type="EMBL" id="KN838552">
    <property type="protein sequence ID" value="KIK06589.1"/>
    <property type="molecule type" value="Genomic_DNA"/>
</dbReference>
<dbReference type="GO" id="GO:0006974">
    <property type="term" value="P:DNA damage response"/>
    <property type="evidence" value="ECO:0007669"/>
    <property type="project" value="InterPro"/>
</dbReference>
<keyword evidence="3" id="KW-1185">Reference proteome</keyword>
<dbReference type="OrthoDB" id="28127at2759"/>